<dbReference type="AlphaFoldDB" id="A0A9J8B6R5"/>
<protein>
    <recommendedName>
        <fullName evidence="8">Endonuclease</fullName>
    </recommendedName>
</protein>
<reference evidence="6" key="1">
    <citation type="submission" date="2025-08" db="UniProtKB">
        <authorList>
            <consortium name="Ensembl"/>
        </authorList>
    </citation>
    <scope>IDENTIFICATION</scope>
</reference>
<evidence type="ECO:0000313" key="6">
    <source>
        <dbReference type="Ensembl" id="ENSCCRP00000153399.1"/>
    </source>
</evidence>
<feature type="active site" description="Proton acceptor" evidence="2">
    <location>
        <position position="141"/>
    </location>
</feature>
<evidence type="ECO:0000256" key="3">
    <source>
        <dbReference type="PIRSR" id="PIRSR640255-2"/>
    </source>
</evidence>
<dbReference type="InterPro" id="IPR001604">
    <property type="entry name" value="Endo_G_ENPP1-like_dom"/>
</dbReference>
<dbReference type="PANTHER" id="PTHR13966:SF5">
    <property type="entry name" value="ENDONUCLEASE G, MITOCHONDRIAL"/>
    <property type="match status" value="1"/>
</dbReference>
<name>A0A9J8B6R5_CYPCA</name>
<dbReference type="GO" id="GO:0000014">
    <property type="term" value="F:single-stranded DNA endodeoxyribonuclease activity"/>
    <property type="evidence" value="ECO:0007669"/>
    <property type="project" value="TreeGrafter"/>
</dbReference>
<dbReference type="Ensembl" id="ENSCCRT00000198146.1">
    <property type="protein sequence ID" value="ENSCCRP00000153399.1"/>
    <property type="gene ID" value="ENSCCRG00000058223.1"/>
</dbReference>
<dbReference type="Proteomes" id="UP001108240">
    <property type="component" value="Unplaced"/>
</dbReference>
<feature type="binding site" evidence="3">
    <location>
        <position position="150"/>
    </location>
    <ligand>
        <name>Mg(2+)</name>
        <dbReference type="ChEBI" id="CHEBI:18420"/>
        <note>catalytic</note>
    </ligand>
</feature>
<dbReference type="GO" id="GO:0004521">
    <property type="term" value="F:RNA endonuclease activity"/>
    <property type="evidence" value="ECO:0007669"/>
    <property type="project" value="TreeGrafter"/>
</dbReference>
<evidence type="ECO:0000259" key="4">
    <source>
        <dbReference type="SMART" id="SM00477"/>
    </source>
</evidence>
<dbReference type="GO" id="GO:0005743">
    <property type="term" value="C:mitochondrial inner membrane"/>
    <property type="evidence" value="ECO:0007669"/>
    <property type="project" value="TreeGrafter"/>
</dbReference>
<keyword evidence="7" id="KW-1185">Reference proteome</keyword>
<dbReference type="SUPFAM" id="SSF54060">
    <property type="entry name" value="His-Me finger endonucleases"/>
    <property type="match status" value="1"/>
</dbReference>
<evidence type="ECO:0000313" key="7">
    <source>
        <dbReference type="Proteomes" id="UP001108240"/>
    </source>
</evidence>
<dbReference type="SMART" id="SM00892">
    <property type="entry name" value="Endonuclease_NS"/>
    <property type="match status" value="1"/>
</dbReference>
<evidence type="ECO:0008006" key="8">
    <source>
        <dbReference type="Google" id="ProtNLM"/>
    </source>
</evidence>
<sequence>LYQVFINVYDASFVCSWWVLSELSVTAGIGIGATLTAASDRLKGSHSDGLLVPVIPIPSIEAAYKTGQVAINRSTDAMKYGFPFLSNIKKTAAWVRKQLSAEIITGAAYRKFCDFKEDDLVHLYHRSTNADYKGSGFDRGHLAAANPHLNQNAWNNLEKYCRSLIKHYQNVFVCTGPLYLPRSNSILKCPNILLGPLQQV</sequence>
<dbReference type="Pfam" id="PF01223">
    <property type="entry name" value="Endonuclease_NS"/>
    <property type="match status" value="2"/>
</dbReference>
<organism evidence="6 7">
    <name type="scientific">Cyprinus carpio carpio</name>
    <dbReference type="NCBI Taxonomy" id="630221"/>
    <lineage>
        <taxon>Eukaryota</taxon>
        <taxon>Metazoa</taxon>
        <taxon>Chordata</taxon>
        <taxon>Craniata</taxon>
        <taxon>Vertebrata</taxon>
        <taxon>Euteleostomi</taxon>
        <taxon>Actinopterygii</taxon>
        <taxon>Neopterygii</taxon>
        <taxon>Teleostei</taxon>
        <taxon>Ostariophysi</taxon>
        <taxon>Cypriniformes</taxon>
        <taxon>Cyprinidae</taxon>
        <taxon>Cyprininae</taxon>
        <taxon>Cyprinus</taxon>
    </lineage>
</organism>
<dbReference type="InterPro" id="IPR044929">
    <property type="entry name" value="DNA/RNA_non-sp_Endonuclease_sf"/>
</dbReference>
<dbReference type="PANTHER" id="PTHR13966">
    <property type="entry name" value="ENDONUCLEASE RELATED"/>
    <property type="match status" value="1"/>
</dbReference>
<accession>A0A9J8B6R5</accession>
<proteinExistence type="inferred from homology"/>
<dbReference type="InterPro" id="IPR040255">
    <property type="entry name" value="Non-specific_endonuclease"/>
</dbReference>
<feature type="domain" description="ENPP1-3/EXOG-like endonuclease/phosphodiesterase" evidence="4">
    <location>
        <begin position="79"/>
        <end position="195"/>
    </location>
</feature>
<dbReference type="GO" id="GO:0003676">
    <property type="term" value="F:nucleic acid binding"/>
    <property type="evidence" value="ECO:0007669"/>
    <property type="project" value="InterPro"/>
</dbReference>
<reference evidence="6" key="2">
    <citation type="submission" date="2025-09" db="UniProtKB">
        <authorList>
            <consortium name="Ensembl"/>
        </authorList>
    </citation>
    <scope>IDENTIFICATION</scope>
</reference>
<dbReference type="InterPro" id="IPR044925">
    <property type="entry name" value="His-Me_finger_sf"/>
</dbReference>
<evidence type="ECO:0000256" key="1">
    <source>
        <dbReference type="ARBA" id="ARBA00010052"/>
    </source>
</evidence>
<evidence type="ECO:0000259" key="5">
    <source>
        <dbReference type="SMART" id="SM00892"/>
    </source>
</evidence>
<dbReference type="SMART" id="SM00477">
    <property type="entry name" value="NUC"/>
    <property type="match status" value="1"/>
</dbReference>
<dbReference type="GO" id="GO:0006309">
    <property type="term" value="P:apoptotic DNA fragmentation"/>
    <property type="evidence" value="ECO:0007669"/>
    <property type="project" value="TreeGrafter"/>
</dbReference>
<evidence type="ECO:0000256" key="2">
    <source>
        <dbReference type="PIRSR" id="PIRSR640255-1"/>
    </source>
</evidence>
<dbReference type="InterPro" id="IPR020821">
    <property type="entry name" value="ENPP1-3/EXOG-like_nuc-like"/>
</dbReference>
<dbReference type="GO" id="GO:0005634">
    <property type="term" value="C:nucleus"/>
    <property type="evidence" value="ECO:0007669"/>
    <property type="project" value="TreeGrafter"/>
</dbReference>
<keyword evidence="3" id="KW-0479">Metal-binding</keyword>
<feature type="domain" description="DNA/RNA non-specific endonuclease/pyrophosphatase/phosphodiesterase" evidence="5">
    <location>
        <begin position="72"/>
        <end position="198"/>
    </location>
</feature>
<dbReference type="Gene3D" id="3.40.570.10">
    <property type="entry name" value="Extracellular Endonuclease, subunit A"/>
    <property type="match status" value="2"/>
</dbReference>
<dbReference type="GO" id="GO:0046872">
    <property type="term" value="F:metal ion binding"/>
    <property type="evidence" value="ECO:0007669"/>
    <property type="project" value="UniProtKB-KW"/>
</dbReference>
<comment type="similarity">
    <text evidence="1">Belongs to the DNA/RNA non-specific endonuclease family.</text>
</comment>